<dbReference type="GO" id="GO:0005737">
    <property type="term" value="C:cytoplasm"/>
    <property type="evidence" value="ECO:0007669"/>
    <property type="project" value="UniProtKB-SubCell"/>
</dbReference>
<evidence type="ECO:0000256" key="11">
    <source>
        <dbReference type="HAMAP-Rule" id="MF_00303"/>
    </source>
</evidence>
<comment type="function">
    <text evidence="11">Involved in protein export. Acts as a chaperone by maintaining the newly synthesized protein in an open conformation. Functions as a peptidyl-prolyl cis-trans isomerase.</text>
</comment>
<comment type="catalytic activity">
    <reaction evidence="1 11">
        <text>[protein]-peptidylproline (omega=180) = [protein]-peptidylproline (omega=0)</text>
        <dbReference type="Rhea" id="RHEA:16237"/>
        <dbReference type="Rhea" id="RHEA-COMP:10747"/>
        <dbReference type="Rhea" id="RHEA-COMP:10748"/>
        <dbReference type="ChEBI" id="CHEBI:83833"/>
        <dbReference type="ChEBI" id="CHEBI:83834"/>
        <dbReference type="EC" id="5.2.1.8"/>
    </reaction>
</comment>
<dbReference type="AlphaFoldDB" id="C7MNW2"/>
<dbReference type="RefSeq" id="WP_012803288.1">
    <property type="nucleotide sequence ID" value="NC_013170.1"/>
</dbReference>
<dbReference type="InterPro" id="IPR027304">
    <property type="entry name" value="Trigger_fact/SurA_dom_sf"/>
</dbReference>
<dbReference type="EMBL" id="CP001682">
    <property type="protein sequence ID" value="ACU94602.1"/>
    <property type="molecule type" value="Genomic_DNA"/>
</dbReference>
<evidence type="ECO:0000256" key="6">
    <source>
        <dbReference type="ARBA" id="ARBA00023110"/>
    </source>
</evidence>
<dbReference type="HAMAP" id="MF_00303">
    <property type="entry name" value="Trigger_factor_Tig"/>
    <property type="match status" value="1"/>
</dbReference>
<dbReference type="Gene3D" id="3.10.50.40">
    <property type="match status" value="1"/>
</dbReference>
<dbReference type="PANTHER" id="PTHR30560:SF3">
    <property type="entry name" value="TRIGGER FACTOR-LIKE PROTEIN TIG, CHLOROPLASTIC"/>
    <property type="match status" value="1"/>
</dbReference>
<evidence type="ECO:0000313" key="17">
    <source>
        <dbReference type="Proteomes" id="UP000000954"/>
    </source>
</evidence>
<dbReference type="Pfam" id="PF05698">
    <property type="entry name" value="Trigger_C"/>
    <property type="match status" value="1"/>
</dbReference>
<keyword evidence="17" id="KW-1185">Reference proteome</keyword>
<organism evidence="16 17">
    <name type="scientific">Cryptobacterium curtum (strain ATCC 700683 / DSM 15641 / CCUG 43107 / 12-3)</name>
    <dbReference type="NCBI Taxonomy" id="469378"/>
    <lineage>
        <taxon>Bacteria</taxon>
        <taxon>Bacillati</taxon>
        <taxon>Actinomycetota</taxon>
        <taxon>Coriobacteriia</taxon>
        <taxon>Eggerthellales</taxon>
        <taxon>Eggerthellaceae</taxon>
        <taxon>Cryptobacterium</taxon>
    </lineage>
</organism>
<evidence type="ECO:0000256" key="2">
    <source>
        <dbReference type="ARBA" id="ARBA00005464"/>
    </source>
</evidence>
<dbReference type="InterPro" id="IPR037041">
    <property type="entry name" value="Trigger_fac_C_sf"/>
</dbReference>
<dbReference type="InterPro" id="IPR011112">
    <property type="entry name" value="Rho-like_N"/>
</dbReference>
<reference evidence="16 17" key="1">
    <citation type="journal article" date="2009" name="Stand. Genomic Sci.">
        <title>Complete genome sequence of Cryptobacterium curtum type strain (12-3).</title>
        <authorList>
            <person name="Mavrommatis K."/>
            <person name="Pukall R."/>
            <person name="Rohde C."/>
            <person name="Chen F."/>
            <person name="Sims D."/>
            <person name="Brettin T."/>
            <person name="Kuske C."/>
            <person name="Detter J.C."/>
            <person name="Han C."/>
            <person name="Lapidus A."/>
            <person name="Copeland A."/>
            <person name="Glavina Del Rio T."/>
            <person name="Nolan M."/>
            <person name="Lucas S."/>
            <person name="Tice H."/>
            <person name="Cheng J.F."/>
            <person name="Bruce D."/>
            <person name="Goodwin L."/>
            <person name="Pitluck S."/>
            <person name="Ovchinnikova G."/>
            <person name="Pati A."/>
            <person name="Ivanova N."/>
            <person name="Chen A."/>
            <person name="Palaniappan K."/>
            <person name="Chain P."/>
            <person name="D'haeseleer P."/>
            <person name="Goker M."/>
            <person name="Bristow J."/>
            <person name="Eisen J.A."/>
            <person name="Markowitz V."/>
            <person name="Hugenholtz P."/>
            <person name="Rohde M."/>
            <person name="Klenk H.P."/>
            <person name="Kyrpides N.C."/>
        </authorList>
    </citation>
    <scope>NUCLEOTIDE SEQUENCE [LARGE SCALE GENOMIC DNA]</scope>
    <source>
        <strain evidence="17">ATCC 700683 / DSM 15641 / 12-3</strain>
    </source>
</reference>
<evidence type="ECO:0000256" key="8">
    <source>
        <dbReference type="ARBA" id="ARBA00023235"/>
    </source>
</evidence>
<dbReference type="EC" id="5.2.1.8" evidence="3 11"/>
<feature type="compositionally biased region" description="Low complexity" evidence="12">
    <location>
        <begin position="474"/>
        <end position="487"/>
    </location>
</feature>
<dbReference type="NCBIfam" id="TIGR00115">
    <property type="entry name" value="tig"/>
    <property type="match status" value="1"/>
</dbReference>
<dbReference type="SUPFAM" id="SSF109998">
    <property type="entry name" value="Triger factor/SurA peptide-binding domain-like"/>
    <property type="match status" value="1"/>
</dbReference>
<dbReference type="Pfam" id="PF07498">
    <property type="entry name" value="Rho_N"/>
    <property type="match status" value="1"/>
</dbReference>
<dbReference type="InterPro" id="IPR008880">
    <property type="entry name" value="Trigger_fac_C"/>
</dbReference>
<comment type="similarity">
    <text evidence="2 11">Belongs to the FKBP-type PPIase family. Tig subfamily.</text>
</comment>
<keyword evidence="7 11" id="KW-0143">Chaperone</keyword>
<dbReference type="GO" id="GO:0044183">
    <property type="term" value="F:protein folding chaperone"/>
    <property type="evidence" value="ECO:0007669"/>
    <property type="project" value="TreeGrafter"/>
</dbReference>
<dbReference type="SUPFAM" id="SSF54534">
    <property type="entry name" value="FKBP-like"/>
    <property type="match status" value="1"/>
</dbReference>
<comment type="subcellular location">
    <subcellularLocation>
        <location evidence="11">Cytoplasm</location>
    </subcellularLocation>
    <text evidence="11">About half TF is bound to the ribosome near the polypeptide exit tunnel while the other half is free in the cytoplasm.</text>
</comment>
<evidence type="ECO:0000256" key="7">
    <source>
        <dbReference type="ARBA" id="ARBA00023186"/>
    </source>
</evidence>
<evidence type="ECO:0000256" key="3">
    <source>
        <dbReference type="ARBA" id="ARBA00013194"/>
    </source>
</evidence>
<dbReference type="Pfam" id="PF05697">
    <property type="entry name" value="Trigger_N"/>
    <property type="match status" value="1"/>
</dbReference>
<dbReference type="GO" id="GO:0015031">
    <property type="term" value="P:protein transport"/>
    <property type="evidence" value="ECO:0007669"/>
    <property type="project" value="UniProtKB-UniRule"/>
</dbReference>
<evidence type="ECO:0000256" key="10">
    <source>
        <dbReference type="ARBA" id="ARBA00029986"/>
    </source>
</evidence>
<dbReference type="Gene3D" id="1.10.720.30">
    <property type="entry name" value="SAP domain"/>
    <property type="match status" value="1"/>
</dbReference>
<feature type="domain" description="Trigger factor ribosome-binding bacterial" evidence="13">
    <location>
        <begin position="1"/>
        <end position="147"/>
    </location>
</feature>
<keyword evidence="5 11" id="KW-0132">Cell division</keyword>
<evidence type="ECO:0000256" key="9">
    <source>
        <dbReference type="ARBA" id="ARBA00023306"/>
    </source>
</evidence>
<dbReference type="Proteomes" id="UP000000954">
    <property type="component" value="Chromosome"/>
</dbReference>
<dbReference type="GO" id="GO:0051301">
    <property type="term" value="P:cell division"/>
    <property type="evidence" value="ECO:0007669"/>
    <property type="project" value="UniProtKB-KW"/>
</dbReference>
<protein>
    <recommendedName>
        <fullName evidence="4 11">Trigger factor</fullName>
        <shortName evidence="11">TF</shortName>
        <ecNumber evidence="3 11">5.2.1.8</ecNumber>
    </recommendedName>
    <alternativeName>
        <fullName evidence="10 11">PPIase</fullName>
    </alternativeName>
</protein>
<evidence type="ECO:0000256" key="5">
    <source>
        <dbReference type="ARBA" id="ARBA00022618"/>
    </source>
</evidence>
<dbReference type="GO" id="GO:0051083">
    <property type="term" value="P:'de novo' cotranslational protein folding"/>
    <property type="evidence" value="ECO:0007669"/>
    <property type="project" value="TreeGrafter"/>
</dbReference>
<proteinExistence type="inferred from homology"/>
<dbReference type="InterPro" id="IPR005215">
    <property type="entry name" value="Trig_fac"/>
</dbReference>
<evidence type="ECO:0000256" key="12">
    <source>
        <dbReference type="SAM" id="MobiDB-lite"/>
    </source>
</evidence>
<dbReference type="GO" id="GO:0003755">
    <property type="term" value="F:peptidyl-prolyl cis-trans isomerase activity"/>
    <property type="evidence" value="ECO:0007669"/>
    <property type="project" value="UniProtKB-UniRule"/>
</dbReference>
<feature type="domain" description="Trigger factor C-terminal" evidence="14">
    <location>
        <begin position="271"/>
        <end position="393"/>
    </location>
</feature>
<accession>C7MNW2</accession>
<dbReference type="InterPro" id="IPR036361">
    <property type="entry name" value="SAP_dom_sf"/>
</dbReference>
<dbReference type="KEGG" id="ccu:Ccur_09030"/>
<keyword evidence="8 11" id="KW-0413">Isomerase</keyword>
<evidence type="ECO:0000259" key="14">
    <source>
        <dbReference type="Pfam" id="PF05698"/>
    </source>
</evidence>
<evidence type="ECO:0000256" key="1">
    <source>
        <dbReference type="ARBA" id="ARBA00000971"/>
    </source>
</evidence>
<evidence type="ECO:0000313" key="16">
    <source>
        <dbReference type="EMBL" id="ACU94602.1"/>
    </source>
</evidence>
<evidence type="ECO:0000259" key="13">
    <source>
        <dbReference type="Pfam" id="PF05697"/>
    </source>
</evidence>
<gene>
    <name evidence="11" type="primary">tig</name>
    <name evidence="16" type="ordered locus">Ccur_09030</name>
</gene>
<dbReference type="InterPro" id="IPR046357">
    <property type="entry name" value="PPIase_dom_sf"/>
</dbReference>
<dbReference type="GO" id="GO:0006353">
    <property type="term" value="P:DNA-templated transcription termination"/>
    <property type="evidence" value="ECO:0007669"/>
    <property type="project" value="InterPro"/>
</dbReference>
<dbReference type="STRING" id="469378.Ccur_09030"/>
<dbReference type="eggNOG" id="COG0544">
    <property type="taxonomic scope" value="Bacteria"/>
</dbReference>
<dbReference type="GO" id="GO:0043022">
    <property type="term" value="F:ribosome binding"/>
    <property type="evidence" value="ECO:0007669"/>
    <property type="project" value="TreeGrafter"/>
</dbReference>
<keyword evidence="9 11" id="KW-0131">Cell cycle</keyword>
<evidence type="ECO:0000259" key="15">
    <source>
        <dbReference type="Pfam" id="PF07498"/>
    </source>
</evidence>
<evidence type="ECO:0000256" key="4">
    <source>
        <dbReference type="ARBA" id="ARBA00016902"/>
    </source>
</evidence>
<dbReference type="HOGENOM" id="CLU_033058_3_0_11"/>
<name>C7MNW2_CRYCD</name>
<sequence>METKVEALKDNRKKLTVSVDATEVDNRIKKTYRDFAGKYNFPGFRKGKAPRPVIDSMLGPNAVTATVTEDIINSLYPRAMDEADLIAIGQPSFEQESDLVEAGKSFSFSATVEVRPEFSLSSYDAIEIKLPSVEATEEEIDSQVDELRNYYYTFEDAPASKKLAAGDFAEISLEAVDANGNHVESLETESRLYELSSGLFPPAFDEALIGLSKGKKATVEVDMSEPSLMGQGMDNPGKVTLTVEVKQVKKKVLPALDDEWAKETAGFEGGVAELRERVADSIKQQKEQMMPRLRENEALYALQERLEGEAPKAMCDVEEQSLLQNFFMQIQQQGVTFDAYLAQMGLTAEQFRDDLKKQARDVTEQDLALDAWARHAKIDVTDEEISAEFAKADAAHAASLEKEWRDAGRIATLRAGMRRTAALSAIMDNMKVSELAPGEKLNSVKDDADNLNAKTGSSAKKAKSTKATKETKKSSTGKAKTAAGASKATTQAAKASASANDSAAAKPTKTELGKLKVAELREQAAAMGIDADGMKKADLIEALLKAE</sequence>
<keyword evidence="11" id="KW-0963">Cytoplasm</keyword>
<dbReference type="SUPFAM" id="SSF102735">
    <property type="entry name" value="Trigger factor ribosome-binding domain"/>
    <property type="match status" value="1"/>
</dbReference>
<dbReference type="GO" id="GO:0043335">
    <property type="term" value="P:protein unfolding"/>
    <property type="evidence" value="ECO:0007669"/>
    <property type="project" value="TreeGrafter"/>
</dbReference>
<comment type="domain">
    <text evidence="11">Consists of 3 domains; the N-terminus binds the ribosome, the middle domain has PPIase activity, while the C-terminus has intrinsic chaperone activity on its own.</text>
</comment>
<keyword evidence="6 11" id="KW-0697">Rotamase</keyword>
<dbReference type="Gene3D" id="1.10.3120.10">
    <property type="entry name" value="Trigger factor, C-terminal domain"/>
    <property type="match status" value="1"/>
</dbReference>
<feature type="region of interest" description="Disordered" evidence="12">
    <location>
        <begin position="441"/>
        <end position="487"/>
    </location>
</feature>
<dbReference type="InterPro" id="IPR008881">
    <property type="entry name" value="Trigger_fac_ribosome-bd_bac"/>
</dbReference>
<dbReference type="Gene3D" id="3.30.70.1050">
    <property type="entry name" value="Trigger factor ribosome-binding domain"/>
    <property type="match status" value="1"/>
</dbReference>
<dbReference type="OrthoDB" id="9767721at2"/>
<feature type="domain" description="Rho termination factor-like N-terminal" evidence="15">
    <location>
        <begin position="511"/>
        <end position="546"/>
    </location>
</feature>
<dbReference type="PANTHER" id="PTHR30560">
    <property type="entry name" value="TRIGGER FACTOR CHAPERONE AND PEPTIDYL-PROLYL CIS/TRANS ISOMERASE"/>
    <property type="match status" value="1"/>
</dbReference>
<dbReference type="InterPro" id="IPR036611">
    <property type="entry name" value="Trigger_fac_ribosome-bd_sf"/>
</dbReference>